<dbReference type="Gene3D" id="1.20.1740.10">
    <property type="entry name" value="Amino acid/polyamine transporter I"/>
    <property type="match status" value="1"/>
</dbReference>
<comment type="subcellular location">
    <subcellularLocation>
        <location evidence="1">Cell membrane</location>
        <topology evidence="1">Multi-pass membrane protein</topology>
    </subcellularLocation>
</comment>
<keyword evidence="2" id="KW-1003">Cell membrane</keyword>
<dbReference type="PIRSF" id="PIRSF006060">
    <property type="entry name" value="AA_transporter"/>
    <property type="match status" value="1"/>
</dbReference>
<dbReference type="InterPro" id="IPR050367">
    <property type="entry name" value="APC_superfamily"/>
</dbReference>
<keyword evidence="3 6" id="KW-0812">Transmembrane</keyword>
<evidence type="ECO:0000256" key="3">
    <source>
        <dbReference type="ARBA" id="ARBA00022692"/>
    </source>
</evidence>
<dbReference type="EMBL" id="JAVYII010000007">
    <property type="protein sequence ID" value="MDT9594481.1"/>
    <property type="molecule type" value="Genomic_DNA"/>
</dbReference>
<keyword evidence="8" id="KW-1185">Reference proteome</keyword>
<gene>
    <name evidence="7" type="ORF">RDV89_15460</name>
</gene>
<evidence type="ECO:0000256" key="4">
    <source>
        <dbReference type="ARBA" id="ARBA00022989"/>
    </source>
</evidence>
<feature type="transmembrane region" description="Helical" evidence="6">
    <location>
        <begin position="27"/>
        <end position="49"/>
    </location>
</feature>
<dbReference type="PANTHER" id="PTHR42770:SF11">
    <property type="entry name" value="INNER MEMBRANE TRANSPORT PROTEIN YBAT"/>
    <property type="match status" value="1"/>
</dbReference>
<feature type="transmembrane region" description="Helical" evidence="6">
    <location>
        <begin position="173"/>
        <end position="194"/>
    </location>
</feature>
<organism evidence="7 8">
    <name type="scientific">Nocardioides imazamoxiresistens</name>
    <dbReference type="NCBI Taxonomy" id="3231893"/>
    <lineage>
        <taxon>Bacteria</taxon>
        <taxon>Bacillati</taxon>
        <taxon>Actinomycetota</taxon>
        <taxon>Actinomycetes</taxon>
        <taxon>Propionibacteriales</taxon>
        <taxon>Nocardioidaceae</taxon>
        <taxon>Nocardioides</taxon>
    </lineage>
</organism>
<keyword evidence="5 6" id="KW-0472">Membrane</keyword>
<evidence type="ECO:0000256" key="6">
    <source>
        <dbReference type="SAM" id="Phobius"/>
    </source>
</evidence>
<feature type="transmembrane region" description="Helical" evidence="6">
    <location>
        <begin position="55"/>
        <end position="78"/>
    </location>
</feature>
<sequence length="486" mass="51148">MTQDTASTTRDGTGEEPELKRVMGPGLLLLFIIGDIVGAGIFAITGSVAGQVGGVAWLPFVVAFAIATVTACSYLELVTKYPQASGAALYVHKAFGLHFVTFIVAFTVMCSGITSASTSSSLVATNLLQGLDGIFGGVPTGKWATLFTALAIIVVLGLINLRGVGESVKLNVVMTVVTMVALGIVIAIGMVAAASGEGDVGRIVIFETEGDKGMFAAVTVATAIAFFAMVGFEDSVNMVEETKDPQRIFPRMMLTGLGVCVVLYILVAITVVLVIPIDDIANPENPDAGILLDVVRIGAPDIPVDTIFPFLTVFAVVNTALINMLMASRLVYGMAKQGVLPRALGHVLPGRRTPWSAIAFTTLVAVGLITYVRLQDGTSVVGALGGTTALLLLAVFAVVNVCVLVLRRDPTPDDGFRVPTFLPVVGALACAYLVGPWARLPEQYIQYRIGGVLLLIGVALWAVTWFANRALRSERTGFREVEDLEG</sequence>
<proteinExistence type="predicted"/>
<feature type="transmembrane region" description="Helical" evidence="6">
    <location>
        <begin position="353"/>
        <end position="374"/>
    </location>
</feature>
<feature type="transmembrane region" description="Helical" evidence="6">
    <location>
        <begin position="214"/>
        <end position="232"/>
    </location>
</feature>
<feature type="transmembrane region" description="Helical" evidence="6">
    <location>
        <begin position="307"/>
        <end position="332"/>
    </location>
</feature>
<dbReference type="Proteomes" id="UP001268542">
    <property type="component" value="Unassembled WGS sequence"/>
</dbReference>
<protein>
    <submittedName>
        <fullName evidence="7">APC family permease</fullName>
    </submittedName>
</protein>
<evidence type="ECO:0000256" key="1">
    <source>
        <dbReference type="ARBA" id="ARBA00004651"/>
    </source>
</evidence>
<dbReference type="PANTHER" id="PTHR42770">
    <property type="entry name" value="AMINO ACID TRANSPORTER-RELATED"/>
    <property type="match status" value="1"/>
</dbReference>
<dbReference type="InterPro" id="IPR002293">
    <property type="entry name" value="AA/rel_permease1"/>
</dbReference>
<feature type="transmembrane region" description="Helical" evidence="6">
    <location>
        <begin position="380"/>
        <end position="406"/>
    </location>
</feature>
<dbReference type="Pfam" id="PF13520">
    <property type="entry name" value="AA_permease_2"/>
    <property type="match status" value="1"/>
</dbReference>
<dbReference type="RefSeq" id="WP_315734300.1">
    <property type="nucleotide sequence ID" value="NZ_JAVYII010000007.1"/>
</dbReference>
<feature type="transmembrane region" description="Helical" evidence="6">
    <location>
        <begin position="444"/>
        <end position="467"/>
    </location>
</feature>
<keyword evidence="4 6" id="KW-1133">Transmembrane helix</keyword>
<evidence type="ECO:0000256" key="2">
    <source>
        <dbReference type="ARBA" id="ARBA00022475"/>
    </source>
</evidence>
<name>A0ABU3PZ85_9ACTN</name>
<feature type="transmembrane region" description="Helical" evidence="6">
    <location>
        <begin position="99"/>
        <end position="123"/>
    </location>
</feature>
<feature type="transmembrane region" description="Helical" evidence="6">
    <location>
        <begin position="143"/>
        <end position="161"/>
    </location>
</feature>
<evidence type="ECO:0000313" key="7">
    <source>
        <dbReference type="EMBL" id="MDT9594481.1"/>
    </source>
</evidence>
<feature type="transmembrane region" description="Helical" evidence="6">
    <location>
        <begin position="253"/>
        <end position="277"/>
    </location>
</feature>
<evidence type="ECO:0000256" key="5">
    <source>
        <dbReference type="ARBA" id="ARBA00023136"/>
    </source>
</evidence>
<accession>A0ABU3PZ85</accession>
<reference evidence="7 8" key="1">
    <citation type="submission" date="2023-08" db="EMBL/GenBank/DDBJ databases">
        <title>Nocardioides seae sp. nov., a bacterium isolated from a soil.</title>
        <authorList>
            <person name="Wang X."/>
        </authorList>
    </citation>
    <scope>NUCLEOTIDE SEQUENCE [LARGE SCALE GENOMIC DNA]</scope>
    <source>
        <strain evidence="7 8">YZH12</strain>
    </source>
</reference>
<feature type="transmembrane region" description="Helical" evidence="6">
    <location>
        <begin position="418"/>
        <end position="438"/>
    </location>
</feature>
<comment type="caution">
    <text evidence="7">The sequence shown here is derived from an EMBL/GenBank/DDBJ whole genome shotgun (WGS) entry which is preliminary data.</text>
</comment>
<evidence type="ECO:0000313" key="8">
    <source>
        <dbReference type="Proteomes" id="UP001268542"/>
    </source>
</evidence>